<dbReference type="KEGG" id="tbd:Tbd_2216"/>
<evidence type="ECO:0000313" key="2">
    <source>
        <dbReference type="Proteomes" id="UP000008291"/>
    </source>
</evidence>
<name>Q3SGS8_THIDA</name>
<dbReference type="EMBL" id="CP000116">
    <property type="protein sequence ID" value="AAZ98169.1"/>
    <property type="molecule type" value="Genomic_DNA"/>
</dbReference>
<dbReference type="PROSITE" id="PS01125">
    <property type="entry name" value="ROK"/>
    <property type="match status" value="1"/>
</dbReference>
<dbReference type="Proteomes" id="UP000008291">
    <property type="component" value="Chromosome"/>
</dbReference>
<keyword evidence="2" id="KW-1185">Reference proteome</keyword>
<sequence length="329" mass="34403">MAPSLRFGIDLGGSKIELIALDRDGREILRRRVPTPQGDYPATVAAIAALVGHAESGLGQQGSVGVGTPGAVSPASGRMKNCNSTCLNGQPLREDLERALGREVRVANDANCLALSEATDGSAAGAESVFGVILGTGVGGGVVVHGRLLQGANAIAGEWGHSPLPYFQFAGAQADRAMTGHHPATGEAIVHPWPQPRELDAAPACYCGKKGCIETWLSGPGLAADHVRYGGEDLPAHEIVQLANAGYGPCSATLARYEERLARALAGVINLVDPDVIVLGGGLSNIARLYDTVPRLWPRYVFSDRVDTKFVPPKYGDSSGVRGAAWLWE</sequence>
<dbReference type="InterPro" id="IPR043129">
    <property type="entry name" value="ATPase_NBD"/>
</dbReference>
<dbReference type="PANTHER" id="PTHR18964:SF174">
    <property type="entry name" value="D-ALLOSE KINASE-RELATED"/>
    <property type="match status" value="1"/>
</dbReference>
<dbReference type="SUPFAM" id="SSF53067">
    <property type="entry name" value="Actin-like ATPase domain"/>
    <property type="match status" value="1"/>
</dbReference>
<dbReference type="GO" id="GO:0004396">
    <property type="term" value="F:hexokinase activity"/>
    <property type="evidence" value="ECO:0007669"/>
    <property type="project" value="TreeGrafter"/>
</dbReference>
<gene>
    <name evidence="1" type="ordered locus">Tbd_2216</name>
</gene>
<reference evidence="1 2" key="1">
    <citation type="journal article" date="2006" name="J. Bacteriol.">
        <title>The genome sequence of the obligately chemolithoautotrophic, facultatively anaerobic bacterium Thiobacillus denitrificans.</title>
        <authorList>
            <person name="Beller H.R."/>
            <person name="Chain P.S."/>
            <person name="Letain T.E."/>
            <person name="Chakicherla A."/>
            <person name="Larimer F.W."/>
            <person name="Richardson P.M."/>
            <person name="Coleman M.A."/>
            <person name="Wood A.P."/>
            <person name="Kelly D.P."/>
        </authorList>
    </citation>
    <scope>NUCLEOTIDE SEQUENCE [LARGE SCALE GENOMIC DNA]</scope>
    <source>
        <strain evidence="1 2">ATCC 25259</strain>
    </source>
</reference>
<dbReference type="InterPro" id="IPR000600">
    <property type="entry name" value="ROK"/>
</dbReference>
<proteinExistence type="predicted"/>
<dbReference type="eggNOG" id="COG1940">
    <property type="taxonomic scope" value="Bacteria"/>
</dbReference>
<dbReference type="PANTHER" id="PTHR18964">
    <property type="entry name" value="ROK (REPRESSOR, ORF, KINASE) FAMILY"/>
    <property type="match status" value="1"/>
</dbReference>
<dbReference type="RefSeq" id="WP_011312728.1">
    <property type="nucleotide sequence ID" value="NC_007404.1"/>
</dbReference>
<dbReference type="STRING" id="292415.Tbd_2216"/>
<dbReference type="AlphaFoldDB" id="Q3SGS8"/>
<accession>Q3SGS8</accession>
<dbReference type="OrthoDB" id="9810372at2"/>
<dbReference type="CDD" id="cd24066">
    <property type="entry name" value="ASKHA_NBD_ROK_EcFRK-like"/>
    <property type="match status" value="1"/>
</dbReference>
<dbReference type="InterPro" id="IPR049874">
    <property type="entry name" value="ROK_cs"/>
</dbReference>
<protein>
    <submittedName>
        <fullName evidence="1">ROK family protein</fullName>
    </submittedName>
</protein>
<organism evidence="1 2">
    <name type="scientific">Thiobacillus denitrificans (strain ATCC 25259 / T1)</name>
    <dbReference type="NCBI Taxonomy" id="292415"/>
    <lineage>
        <taxon>Bacteria</taxon>
        <taxon>Pseudomonadati</taxon>
        <taxon>Pseudomonadota</taxon>
        <taxon>Betaproteobacteria</taxon>
        <taxon>Nitrosomonadales</taxon>
        <taxon>Thiobacillaceae</taxon>
        <taxon>Thiobacillus</taxon>
    </lineage>
</organism>
<dbReference type="Pfam" id="PF00480">
    <property type="entry name" value="ROK"/>
    <property type="match status" value="1"/>
</dbReference>
<dbReference type="HOGENOM" id="CLU_036604_0_3_4"/>
<evidence type="ECO:0000313" key="1">
    <source>
        <dbReference type="EMBL" id="AAZ98169.1"/>
    </source>
</evidence>
<dbReference type="Gene3D" id="3.30.420.40">
    <property type="match status" value="2"/>
</dbReference>